<dbReference type="RefSeq" id="WP_162359361.1">
    <property type="nucleotide sequence ID" value="NZ_CP048209.1"/>
</dbReference>
<dbReference type="KEGG" id="plyc:GXP70_25205"/>
<dbReference type="GO" id="GO:0019634">
    <property type="term" value="P:organic phosphonate metabolic process"/>
    <property type="evidence" value="ECO:0007669"/>
    <property type="project" value="InterPro"/>
</dbReference>
<dbReference type="AlphaFoldDB" id="A0A6C0G4S4"/>
<name>A0A6C0G4S4_9BACL</name>
<gene>
    <name evidence="1" type="ORF">GXP70_25205</name>
</gene>
<evidence type="ECO:0000313" key="1">
    <source>
        <dbReference type="EMBL" id="QHT62931.1"/>
    </source>
</evidence>
<reference evidence="1 2" key="1">
    <citation type="submission" date="2020-01" db="EMBL/GenBank/DDBJ databases">
        <title>Paenibacillus sp. nov., isolated from tomato rhizosphere.</title>
        <authorList>
            <person name="Weon H.-Y."/>
            <person name="Lee S.A."/>
        </authorList>
    </citation>
    <scope>NUCLEOTIDE SEQUENCE [LARGE SCALE GENOMIC DNA]</scope>
    <source>
        <strain evidence="1 2">12200R-189</strain>
    </source>
</reference>
<proteinExistence type="predicted"/>
<dbReference type="Proteomes" id="UP000476064">
    <property type="component" value="Chromosome"/>
</dbReference>
<organism evidence="1 2">
    <name type="scientific">Paenibacillus lycopersici</name>
    <dbReference type="NCBI Taxonomy" id="2704462"/>
    <lineage>
        <taxon>Bacteria</taxon>
        <taxon>Bacillati</taxon>
        <taxon>Bacillota</taxon>
        <taxon>Bacilli</taxon>
        <taxon>Bacillales</taxon>
        <taxon>Paenibacillaceae</taxon>
        <taxon>Paenibacillus</taxon>
    </lineage>
</organism>
<dbReference type="Pfam" id="PF05861">
    <property type="entry name" value="PhnI"/>
    <property type="match status" value="1"/>
</dbReference>
<protein>
    <submittedName>
        <fullName evidence="1">Carbon-phosphorus lyase complex subunit PhnI</fullName>
    </submittedName>
</protein>
<dbReference type="GO" id="GO:0016829">
    <property type="term" value="F:lyase activity"/>
    <property type="evidence" value="ECO:0007669"/>
    <property type="project" value="UniProtKB-KW"/>
</dbReference>
<sequence length="380" mass="42496">MAYVAVSGGREAIENAVDLVRYYRLGQSEGSISLDHIEKQLRLLIDKLMGEGGLYAPAYAALALKQAEGDPFEAGFLLRAFRSTLQRNHVSEMIDTSQMRVIRRISSSFRDIPGGQLLGPTYDYTHRLLNFALRQEDDGSVREFIRHFLHEGEAVEAAEDDAAEEIPSVLPKVAELLREQGLMKKKTDVAEQPPYDITRQKIVFPMPRSARLQMLARGETGAMTAIAYSSMRGYGAVHPNIGELRVGYVDVHIRHPYAQEGEEASLYIGELLVTEVEAINSFKTDPETGEIQFVMGYGLCFGQNEVKGIAMAILERSLEIPGTAPAQDEEFVLLHIDSVESSGFVSHLKLPHYITFSSSLDRIRQVRRHSAEKKEQEELL</sequence>
<keyword evidence="2" id="KW-1185">Reference proteome</keyword>
<dbReference type="EMBL" id="CP048209">
    <property type="protein sequence ID" value="QHT62931.1"/>
    <property type="molecule type" value="Genomic_DNA"/>
</dbReference>
<dbReference type="InterPro" id="IPR008773">
    <property type="entry name" value="PhnI"/>
</dbReference>
<keyword evidence="1" id="KW-0456">Lyase</keyword>
<accession>A0A6C0G4S4</accession>
<dbReference type="PIRSF" id="PIRSF007313">
    <property type="entry name" value="PhnI"/>
    <property type="match status" value="1"/>
</dbReference>
<evidence type="ECO:0000313" key="2">
    <source>
        <dbReference type="Proteomes" id="UP000476064"/>
    </source>
</evidence>